<dbReference type="InterPro" id="IPR026004">
    <property type="entry name" value="Septum_form"/>
</dbReference>
<feature type="compositionally biased region" description="Low complexity" evidence="1">
    <location>
        <begin position="63"/>
        <end position="76"/>
    </location>
</feature>
<evidence type="ECO:0000256" key="1">
    <source>
        <dbReference type="SAM" id="MobiDB-lite"/>
    </source>
</evidence>
<gene>
    <name evidence="3" type="ORF">B7R54_09835</name>
</gene>
<dbReference type="Proteomes" id="UP000256486">
    <property type="component" value="Unassembled WGS sequence"/>
</dbReference>
<dbReference type="Pfam" id="PF13845">
    <property type="entry name" value="Septum_form"/>
    <property type="match status" value="1"/>
</dbReference>
<feature type="compositionally biased region" description="Basic residues" evidence="1">
    <location>
        <begin position="11"/>
        <end position="20"/>
    </location>
</feature>
<proteinExistence type="predicted"/>
<evidence type="ECO:0000313" key="3">
    <source>
        <dbReference type="EMBL" id="RFA09489.1"/>
    </source>
</evidence>
<keyword evidence="4" id="KW-1185">Reference proteome</keyword>
<accession>A0A3E0VIL1</accession>
<name>A0A3E0VIL1_9MICO</name>
<feature type="region of interest" description="Disordered" evidence="1">
    <location>
        <begin position="1"/>
        <end position="26"/>
    </location>
</feature>
<evidence type="ECO:0000313" key="4">
    <source>
        <dbReference type="Proteomes" id="UP000256486"/>
    </source>
</evidence>
<dbReference type="EMBL" id="NBWZ01000001">
    <property type="protein sequence ID" value="RFA09489.1"/>
    <property type="molecule type" value="Genomic_DNA"/>
</dbReference>
<dbReference type="AlphaFoldDB" id="A0A3E0VIL1"/>
<organism evidence="3 4">
    <name type="scientific">Subtercola boreus</name>
    <dbReference type="NCBI Taxonomy" id="120213"/>
    <lineage>
        <taxon>Bacteria</taxon>
        <taxon>Bacillati</taxon>
        <taxon>Actinomycetota</taxon>
        <taxon>Actinomycetes</taxon>
        <taxon>Micrococcales</taxon>
        <taxon>Microbacteriaceae</taxon>
        <taxon>Subtercola</taxon>
    </lineage>
</organism>
<evidence type="ECO:0000259" key="2">
    <source>
        <dbReference type="Pfam" id="PF13845"/>
    </source>
</evidence>
<protein>
    <recommendedName>
        <fullName evidence="2">Septum formation-related domain-containing protein</fullName>
    </recommendedName>
</protein>
<comment type="caution">
    <text evidence="3">The sequence shown here is derived from an EMBL/GenBank/DDBJ whole genome shotgun (WGS) entry which is preliminary data.</text>
</comment>
<sequence>MSEYDSFHICRSGRRQRGHPPHPGVTMATQLHRSSALLAVAGALSAVLVLTGCSAGTSDSPLATGAATAPASPGSSVDPSTPHPAETVTADVFSLKVGDCLDNTSDTSVSEVPTIDCAAPHDLEVFYDYALADSVTYPGTGALQQSAEESCKSQFAAFVGVGYDLSILAFTEYVPTETSWAGGDRTVTCVLGDPNAKSIGSQRGTAH</sequence>
<reference evidence="3 4" key="1">
    <citation type="submission" date="2017-04" db="EMBL/GenBank/DDBJ databases">
        <title>Comparative genome analysis of Subtercola boreus.</title>
        <authorList>
            <person name="Cho Y.-J."/>
            <person name="Cho A."/>
            <person name="Kim O.-S."/>
            <person name="Lee J.-I."/>
        </authorList>
    </citation>
    <scope>NUCLEOTIDE SEQUENCE [LARGE SCALE GENOMIC DNA]</scope>
    <source>
        <strain evidence="3 4">K300</strain>
    </source>
</reference>
<dbReference type="OrthoDB" id="3628931at2"/>
<feature type="region of interest" description="Disordered" evidence="1">
    <location>
        <begin position="61"/>
        <end position="85"/>
    </location>
</feature>
<feature type="domain" description="Septum formation-related" evidence="2">
    <location>
        <begin position="98"/>
        <end position="195"/>
    </location>
</feature>